<keyword evidence="2" id="KW-1185">Reference proteome</keyword>
<sequence>MSRSRDGYVSKWISNAVERGVLEVNIRLMTTSKLYLTYELLTSKLVKLTLGTQMSLEKLPPDVPLPALKRLFVDTVVFTFEDLTKCSKDRILFLQRFRSCKQDLRRSSSDETGRRNCGVTQKTCRWWFPCVSDQHWSLHNQIQSSLQMESLRVYVVRWRMRWRNPCSG</sequence>
<reference evidence="1 2" key="1">
    <citation type="submission" date="2020-02" db="EMBL/GenBank/DDBJ databases">
        <authorList>
            <person name="Ma Q."/>
            <person name="Huang Y."/>
            <person name="Song X."/>
            <person name="Pei D."/>
        </authorList>
    </citation>
    <scope>NUCLEOTIDE SEQUENCE [LARGE SCALE GENOMIC DNA]</scope>
    <source>
        <strain evidence="1">Sxm20200214</strain>
        <tissue evidence="1">Leaf</tissue>
    </source>
</reference>
<accession>A0A8X7PUV7</accession>
<evidence type="ECO:0000313" key="1">
    <source>
        <dbReference type="EMBL" id="KAG2258611.1"/>
    </source>
</evidence>
<gene>
    <name evidence="1" type="ORF">Bca52824_077905</name>
</gene>
<proteinExistence type="predicted"/>
<protein>
    <submittedName>
        <fullName evidence="1">Uncharacterized protein</fullName>
    </submittedName>
</protein>
<evidence type="ECO:0000313" key="2">
    <source>
        <dbReference type="Proteomes" id="UP000886595"/>
    </source>
</evidence>
<name>A0A8X7PUV7_BRACI</name>
<dbReference type="AlphaFoldDB" id="A0A8X7PUV7"/>
<dbReference type="Proteomes" id="UP000886595">
    <property type="component" value="Unassembled WGS sequence"/>
</dbReference>
<comment type="caution">
    <text evidence="1">The sequence shown here is derived from an EMBL/GenBank/DDBJ whole genome shotgun (WGS) entry which is preliminary data.</text>
</comment>
<organism evidence="1 2">
    <name type="scientific">Brassica carinata</name>
    <name type="common">Ethiopian mustard</name>
    <name type="synonym">Abyssinian cabbage</name>
    <dbReference type="NCBI Taxonomy" id="52824"/>
    <lineage>
        <taxon>Eukaryota</taxon>
        <taxon>Viridiplantae</taxon>
        <taxon>Streptophyta</taxon>
        <taxon>Embryophyta</taxon>
        <taxon>Tracheophyta</taxon>
        <taxon>Spermatophyta</taxon>
        <taxon>Magnoliopsida</taxon>
        <taxon>eudicotyledons</taxon>
        <taxon>Gunneridae</taxon>
        <taxon>Pentapetalae</taxon>
        <taxon>rosids</taxon>
        <taxon>malvids</taxon>
        <taxon>Brassicales</taxon>
        <taxon>Brassicaceae</taxon>
        <taxon>Brassiceae</taxon>
        <taxon>Brassica</taxon>
    </lineage>
</organism>
<dbReference type="EMBL" id="JAAMPC010000015">
    <property type="protein sequence ID" value="KAG2258611.1"/>
    <property type="molecule type" value="Genomic_DNA"/>
</dbReference>